<accession>A0AAD6X205</accession>
<reference evidence="1" key="1">
    <citation type="submission" date="2023-03" db="EMBL/GenBank/DDBJ databases">
        <title>Massive genome expansion in bonnet fungi (Mycena s.s.) driven by repeated elements and novel gene families across ecological guilds.</title>
        <authorList>
            <consortium name="Lawrence Berkeley National Laboratory"/>
            <person name="Harder C.B."/>
            <person name="Miyauchi S."/>
            <person name="Viragh M."/>
            <person name="Kuo A."/>
            <person name="Thoen E."/>
            <person name="Andreopoulos B."/>
            <person name="Lu D."/>
            <person name="Skrede I."/>
            <person name="Drula E."/>
            <person name="Henrissat B."/>
            <person name="Morin E."/>
            <person name="Kohler A."/>
            <person name="Barry K."/>
            <person name="LaButti K."/>
            <person name="Morin E."/>
            <person name="Salamov A."/>
            <person name="Lipzen A."/>
            <person name="Mereny Z."/>
            <person name="Hegedus B."/>
            <person name="Baldrian P."/>
            <person name="Stursova M."/>
            <person name="Weitz H."/>
            <person name="Taylor A."/>
            <person name="Grigoriev I.V."/>
            <person name="Nagy L.G."/>
            <person name="Martin F."/>
            <person name="Kauserud H."/>
        </authorList>
    </citation>
    <scope>NUCLEOTIDE SEQUENCE</scope>
    <source>
        <strain evidence="1">CBHHK200</strain>
    </source>
</reference>
<evidence type="ECO:0000313" key="2">
    <source>
        <dbReference type="Proteomes" id="UP001218188"/>
    </source>
</evidence>
<keyword evidence="2" id="KW-1185">Reference proteome</keyword>
<proteinExistence type="predicted"/>
<evidence type="ECO:0008006" key="3">
    <source>
        <dbReference type="Google" id="ProtNLM"/>
    </source>
</evidence>
<name>A0AAD6X205_9AGAR</name>
<dbReference type="EMBL" id="JARJCM010000102">
    <property type="protein sequence ID" value="KAJ7029349.1"/>
    <property type="molecule type" value="Genomic_DNA"/>
</dbReference>
<gene>
    <name evidence="1" type="ORF">C8F04DRAFT_42127</name>
</gene>
<comment type="caution">
    <text evidence="1">The sequence shown here is derived from an EMBL/GenBank/DDBJ whole genome shotgun (WGS) entry which is preliminary data.</text>
</comment>
<dbReference type="SUPFAM" id="SSF52058">
    <property type="entry name" value="L domain-like"/>
    <property type="match status" value="1"/>
</dbReference>
<sequence>MEDNCSNEEESYYSYPLNSNDEYHRTPNLATKEPSLAHLFASNDAPQPAQLAVLRQILRNNETTISKVESDISDVDSALEALTARRTALLHEKKILCFEKHQCRALTSPIRRLPPEIIGEIFIYFTPVLRFTRDYQSGNPDSPPKVAIPWYLGQICRYWRGIPLSLGFLWSIFDFRPGRRSRGLECTEKDTHWLLAAVESAKRRREQPGRQPDREYGLWSANEDATSYRFKGFHEAGGKDRDAELARRDLQVATTAENRRREHILALGSLELCLQRSGQGPFSSRLICHHYSRIIPLFEALCRSSHRLHHLTLVDLQEDLLHQFSQWNCKQLRRLELVFTTMTKFGPTFLWPPALTELALRNVYFDRDDIPWTQLSKYHEADCTWPYGPPDMRTRELRWAAYSQLTSMVELTIDFSNHLTPDNHPDDPVLLPKLERACFVFGNQRLFQFFDMPLLQNLTYSYLHDSWMEAIPHSATVNVPVPRSLSHLRTLRVRARSMDLPTIWSLGLGFRDILTRAPELTEIFIDVPCVSQSSSLRG</sequence>
<protein>
    <recommendedName>
        <fullName evidence="3">F-box domain-containing protein</fullName>
    </recommendedName>
</protein>
<organism evidence="1 2">
    <name type="scientific">Mycena alexandri</name>
    <dbReference type="NCBI Taxonomy" id="1745969"/>
    <lineage>
        <taxon>Eukaryota</taxon>
        <taxon>Fungi</taxon>
        <taxon>Dikarya</taxon>
        <taxon>Basidiomycota</taxon>
        <taxon>Agaricomycotina</taxon>
        <taxon>Agaricomycetes</taxon>
        <taxon>Agaricomycetidae</taxon>
        <taxon>Agaricales</taxon>
        <taxon>Marasmiineae</taxon>
        <taxon>Mycenaceae</taxon>
        <taxon>Mycena</taxon>
    </lineage>
</organism>
<evidence type="ECO:0000313" key="1">
    <source>
        <dbReference type="EMBL" id="KAJ7029349.1"/>
    </source>
</evidence>
<dbReference type="InterPro" id="IPR032675">
    <property type="entry name" value="LRR_dom_sf"/>
</dbReference>
<dbReference type="Gene3D" id="3.80.10.10">
    <property type="entry name" value="Ribonuclease Inhibitor"/>
    <property type="match status" value="1"/>
</dbReference>
<dbReference type="Proteomes" id="UP001218188">
    <property type="component" value="Unassembled WGS sequence"/>
</dbReference>
<dbReference type="AlphaFoldDB" id="A0AAD6X205"/>